<dbReference type="Gene3D" id="1.10.8.10">
    <property type="entry name" value="DNA helicase RuvA subunit, C-terminal domain"/>
    <property type="match status" value="1"/>
</dbReference>
<keyword evidence="5" id="KW-1185">Reference proteome</keyword>
<feature type="domain" description="UBA-like" evidence="3">
    <location>
        <begin position="4"/>
        <end position="48"/>
    </location>
</feature>
<dbReference type="Proteomes" id="UP001519460">
    <property type="component" value="Unassembled WGS sequence"/>
</dbReference>
<comment type="similarity">
    <text evidence="1">Belongs to the UBALD family.</text>
</comment>
<reference evidence="4 5" key="1">
    <citation type="journal article" date="2023" name="Sci. Data">
        <title>Genome assembly of the Korean intertidal mud-creeper Batillaria attramentaria.</title>
        <authorList>
            <person name="Patra A.K."/>
            <person name="Ho P.T."/>
            <person name="Jun S."/>
            <person name="Lee S.J."/>
            <person name="Kim Y."/>
            <person name="Won Y.J."/>
        </authorList>
    </citation>
    <scope>NUCLEOTIDE SEQUENCE [LARGE SCALE GENOMIC DNA]</scope>
    <source>
        <strain evidence="4">Wonlab-2016</strain>
    </source>
</reference>
<proteinExistence type="inferred from homology"/>
<dbReference type="PANTHER" id="PTHR31993">
    <property type="entry name" value="UBA-LIKE DOMAIN-CONTAINING PROTEIN 2"/>
    <property type="match status" value="1"/>
</dbReference>
<sequence>MDNLKQQVMINQFVLAAGCHAEQAKQLLQAAKWQFETALSMFFQESTVPTMCRTCNGHHASGNYPLCAPANTPATPPNFPDALAALSKLSTAESSKMFGSPTSPSYTVHSSPYAASPQCQQMAQSPKSMEIETQR</sequence>
<evidence type="ECO:0000256" key="2">
    <source>
        <dbReference type="SAM" id="MobiDB-lite"/>
    </source>
</evidence>
<evidence type="ECO:0000313" key="4">
    <source>
        <dbReference type="EMBL" id="KAK7491829.1"/>
    </source>
</evidence>
<dbReference type="AlphaFoldDB" id="A0ABD0KYD4"/>
<comment type="caution">
    <text evidence="4">The sequence shown here is derived from an EMBL/GenBank/DDBJ whole genome shotgun (WGS) entry which is preliminary data.</text>
</comment>
<dbReference type="EMBL" id="JACVVK020000109">
    <property type="protein sequence ID" value="KAK7491829.1"/>
    <property type="molecule type" value="Genomic_DNA"/>
</dbReference>
<feature type="region of interest" description="Disordered" evidence="2">
    <location>
        <begin position="94"/>
        <end position="135"/>
    </location>
</feature>
<gene>
    <name evidence="4" type="ORF">BaRGS_00016848</name>
</gene>
<dbReference type="CDD" id="cd14343">
    <property type="entry name" value="UBA_F100B_like"/>
    <property type="match status" value="1"/>
</dbReference>
<dbReference type="PROSITE" id="PS51257">
    <property type="entry name" value="PROKAR_LIPOPROTEIN"/>
    <property type="match status" value="1"/>
</dbReference>
<dbReference type="SUPFAM" id="SSF46934">
    <property type="entry name" value="UBA-like"/>
    <property type="match status" value="1"/>
</dbReference>
<dbReference type="Pfam" id="PF22566">
    <property type="entry name" value="UBA_8"/>
    <property type="match status" value="1"/>
</dbReference>
<name>A0ABD0KYD4_9CAEN</name>
<dbReference type="InterPro" id="IPR054109">
    <property type="entry name" value="UBA_8"/>
</dbReference>
<feature type="compositionally biased region" description="Polar residues" evidence="2">
    <location>
        <begin position="100"/>
        <end position="110"/>
    </location>
</feature>
<organism evidence="4 5">
    <name type="scientific">Batillaria attramentaria</name>
    <dbReference type="NCBI Taxonomy" id="370345"/>
    <lineage>
        <taxon>Eukaryota</taxon>
        <taxon>Metazoa</taxon>
        <taxon>Spiralia</taxon>
        <taxon>Lophotrochozoa</taxon>
        <taxon>Mollusca</taxon>
        <taxon>Gastropoda</taxon>
        <taxon>Caenogastropoda</taxon>
        <taxon>Sorbeoconcha</taxon>
        <taxon>Cerithioidea</taxon>
        <taxon>Batillariidae</taxon>
        <taxon>Batillaria</taxon>
    </lineage>
</organism>
<feature type="compositionally biased region" description="Polar residues" evidence="2">
    <location>
        <begin position="117"/>
        <end position="127"/>
    </location>
</feature>
<dbReference type="InterPro" id="IPR009060">
    <property type="entry name" value="UBA-like_sf"/>
</dbReference>
<dbReference type="InterPro" id="IPR039310">
    <property type="entry name" value="UBALD1/2"/>
</dbReference>
<accession>A0ABD0KYD4</accession>
<evidence type="ECO:0000313" key="5">
    <source>
        <dbReference type="Proteomes" id="UP001519460"/>
    </source>
</evidence>
<dbReference type="PANTHER" id="PTHR31993:SF4">
    <property type="entry name" value="UBA-LIKE DOMAIN-CONTAINING PROTEIN"/>
    <property type="match status" value="1"/>
</dbReference>
<evidence type="ECO:0000259" key="3">
    <source>
        <dbReference type="Pfam" id="PF22566"/>
    </source>
</evidence>
<protein>
    <recommendedName>
        <fullName evidence="3">UBA-like domain-containing protein</fullName>
    </recommendedName>
</protein>
<evidence type="ECO:0000256" key="1">
    <source>
        <dbReference type="ARBA" id="ARBA00006090"/>
    </source>
</evidence>